<dbReference type="OMA" id="KENNCCV"/>
<comment type="caution">
    <text evidence="1">The sequence shown here is derived from an EMBL/GenBank/DDBJ whole genome shotgun (WGS) entry which is preliminary data.</text>
</comment>
<keyword evidence="2" id="KW-1185">Reference proteome</keyword>
<dbReference type="OrthoDB" id="5375688at2759"/>
<organism evidence="1 2">
    <name type="scientific">Trametes pubescens</name>
    <name type="common">White-rot fungus</name>
    <dbReference type="NCBI Taxonomy" id="154538"/>
    <lineage>
        <taxon>Eukaryota</taxon>
        <taxon>Fungi</taxon>
        <taxon>Dikarya</taxon>
        <taxon>Basidiomycota</taxon>
        <taxon>Agaricomycotina</taxon>
        <taxon>Agaricomycetes</taxon>
        <taxon>Polyporales</taxon>
        <taxon>Polyporaceae</taxon>
        <taxon>Trametes</taxon>
    </lineage>
</organism>
<evidence type="ECO:0000313" key="2">
    <source>
        <dbReference type="Proteomes" id="UP000184267"/>
    </source>
</evidence>
<reference evidence="1 2" key="1">
    <citation type="submission" date="2016-10" db="EMBL/GenBank/DDBJ databases">
        <title>Genome sequence of the basidiomycete white-rot fungus Trametes pubescens.</title>
        <authorList>
            <person name="Makela M.R."/>
            <person name="Granchi Z."/>
            <person name="Peng M."/>
            <person name="De Vries R.P."/>
            <person name="Grigoriev I."/>
            <person name="Riley R."/>
            <person name="Hilden K."/>
        </authorList>
    </citation>
    <scope>NUCLEOTIDE SEQUENCE [LARGE SCALE GENOMIC DNA]</scope>
    <source>
        <strain evidence="1 2">FBCC735</strain>
    </source>
</reference>
<sequence>MPGHAAITGATVYYLYDVPATADLKHELEVLQSFVAKWNADTPDSIHSPAWLPSGTKAPPPLLCLLITKYNHKSTHASSANQGKHISAYVVNQAGWNLQPIEYGATVHVFAVNEDPAQGYHDYYIHSKARAKINSAVIQAALAAAKANNLGTLGKPPLN</sequence>
<proteinExistence type="predicted"/>
<evidence type="ECO:0000313" key="1">
    <source>
        <dbReference type="EMBL" id="OJT02960.1"/>
    </source>
</evidence>
<dbReference type="AlphaFoldDB" id="A0A1M2V5Q7"/>
<accession>A0A1M2V5Q7</accession>
<dbReference type="Proteomes" id="UP000184267">
    <property type="component" value="Unassembled WGS sequence"/>
</dbReference>
<gene>
    <name evidence="1" type="ORF">TRAPUB_6499</name>
</gene>
<protein>
    <submittedName>
        <fullName evidence="1">Uncharacterized protein</fullName>
    </submittedName>
</protein>
<dbReference type="EMBL" id="MNAD01001640">
    <property type="protein sequence ID" value="OJT02960.1"/>
    <property type="molecule type" value="Genomic_DNA"/>
</dbReference>
<name>A0A1M2V5Q7_TRAPU</name>